<accession>A0A8A1MGJ0</accession>
<keyword evidence="2" id="KW-0645">Protease</keyword>
<protein>
    <submittedName>
        <fullName evidence="2">Aspartyl protease</fullName>
    </submittedName>
</protein>
<dbReference type="EMBL" id="CP069114">
    <property type="protein sequence ID" value="QSS63714.1"/>
    <property type="molecule type" value="Genomic_DNA"/>
</dbReference>
<dbReference type="OrthoDB" id="28208at2759"/>
<sequence length="167" mass="18556">MRHSPLSWHLPPLLLILLLLVLSIDVVSAFFPYNPVANTDADGDGDGLLWLPSSRGLVKERFYPYSPSKSRGGTASPQRDAKEPIKLDIIKVRGNVSSSTECLPGLLCGSHDSAAESTHRYRRIRLLLLLSDVFWLRATGHVYADGHWCIQHLADQLQLHPPTLQDA</sequence>
<keyword evidence="2" id="KW-0378">Hydrolase</keyword>
<keyword evidence="1" id="KW-0732">Signal</keyword>
<organism evidence="2 3">
    <name type="scientific">Ajellomyces capsulatus</name>
    <name type="common">Darling's disease fungus</name>
    <name type="synonym">Histoplasma capsulatum</name>
    <dbReference type="NCBI Taxonomy" id="5037"/>
    <lineage>
        <taxon>Eukaryota</taxon>
        <taxon>Fungi</taxon>
        <taxon>Dikarya</taxon>
        <taxon>Ascomycota</taxon>
        <taxon>Pezizomycotina</taxon>
        <taxon>Eurotiomycetes</taxon>
        <taxon>Eurotiomycetidae</taxon>
        <taxon>Onygenales</taxon>
        <taxon>Ajellomycetaceae</taxon>
        <taxon>Histoplasma</taxon>
    </lineage>
</organism>
<proteinExistence type="predicted"/>
<dbReference type="GO" id="GO:0006508">
    <property type="term" value="P:proteolysis"/>
    <property type="evidence" value="ECO:0007669"/>
    <property type="project" value="UniProtKB-KW"/>
</dbReference>
<evidence type="ECO:0000256" key="1">
    <source>
        <dbReference type="SAM" id="SignalP"/>
    </source>
</evidence>
<name>A0A8A1MGJ0_AJECA</name>
<evidence type="ECO:0000313" key="3">
    <source>
        <dbReference type="Proteomes" id="UP000663671"/>
    </source>
</evidence>
<dbReference type="Proteomes" id="UP000663671">
    <property type="component" value="Chromosome 1"/>
</dbReference>
<gene>
    <name evidence="2" type="ORF">I7I51_00773</name>
</gene>
<dbReference type="AlphaFoldDB" id="A0A8A1MGJ0"/>
<feature type="signal peptide" evidence="1">
    <location>
        <begin position="1"/>
        <end position="29"/>
    </location>
</feature>
<dbReference type="VEuPathDB" id="FungiDB:I7I51_00773"/>
<evidence type="ECO:0000313" key="2">
    <source>
        <dbReference type="EMBL" id="QSS63714.1"/>
    </source>
</evidence>
<feature type="chain" id="PRO_5034015384" evidence="1">
    <location>
        <begin position="30"/>
        <end position="167"/>
    </location>
</feature>
<reference evidence="2" key="1">
    <citation type="submission" date="2021-01" db="EMBL/GenBank/DDBJ databases">
        <title>Chromosome-level genome assembly of a human fungal pathogen reveals clustering of transcriptionally co-regulated genes.</title>
        <authorList>
            <person name="Voorhies M."/>
            <person name="Cohen S."/>
            <person name="Shea T.P."/>
            <person name="Petrus S."/>
            <person name="Munoz J.F."/>
            <person name="Poplawski S."/>
            <person name="Goldman W.E."/>
            <person name="Michael T."/>
            <person name="Cuomo C.A."/>
            <person name="Sil A."/>
            <person name="Beyhan S."/>
        </authorList>
    </citation>
    <scope>NUCLEOTIDE SEQUENCE</scope>
    <source>
        <strain evidence="2">WU24</strain>
    </source>
</reference>
<dbReference type="GO" id="GO:0008233">
    <property type="term" value="F:peptidase activity"/>
    <property type="evidence" value="ECO:0007669"/>
    <property type="project" value="UniProtKB-KW"/>
</dbReference>